<dbReference type="SUPFAM" id="SSF57850">
    <property type="entry name" value="RING/U-box"/>
    <property type="match status" value="3"/>
</dbReference>
<feature type="compositionally biased region" description="Basic and acidic residues" evidence="9">
    <location>
        <begin position="79"/>
        <end position="104"/>
    </location>
</feature>
<evidence type="ECO:0000256" key="9">
    <source>
        <dbReference type="SAM" id="MobiDB-lite"/>
    </source>
</evidence>
<evidence type="ECO:0000256" key="2">
    <source>
        <dbReference type="ARBA" id="ARBA00012251"/>
    </source>
</evidence>
<evidence type="ECO:0000313" key="12">
    <source>
        <dbReference type="Proteomes" id="UP001600064"/>
    </source>
</evidence>
<keyword evidence="7" id="KW-0833">Ubl conjugation pathway</keyword>
<reference evidence="11 12" key="1">
    <citation type="journal article" date="2024" name="Commun. Biol.">
        <title>Comparative genomic analysis of thermophilic fungi reveals convergent evolutionary adaptations and gene losses.</title>
        <authorList>
            <person name="Steindorff A.S."/>
            <person name="Aguilar-Pontes M.V."/>
            <person name="Robinson A.J."/>
            <person name="Andreopoulos B."/>
            <person name="LaButti K."/>
            <person name="Kuo A."/>
            <person name="Mondo S."/>
            <person name="Riley R."/>
            <person name="Otillar R."/>
            <person name="Haridas S."/>
            <person name="Lipzen A."/>
            <person name="Grimwood J."/>
            <person name="Schmutz J."/>
            <person name="Clum A."/>
            <person name="Reid I.D."/>
            <person name="Moisan M.C."/>
            <person name="Butler G."/>
            <person name="Nguyen T.T.M."/>
            <person name="Dewar K."/>
            <person name="Conant G."/>
            <person name="Drula E."/>
            <person name="Henrissat B."/>
            <person name="Hansel C."/>
            <person name="Singer S."/>
            <person name="Hutchinson M.I."/>
            <person name="de Vries R.P."/>
            <person name="Natvig D.O."/>
            <person name="Powell A.J."/>
            <person name="Tsang A."/>
            <person name="Grigoriev I.V."/>
        </authorList>
    </citation>
    <scope>NUCLEOTIDE SEQUENCE [LARGE SCALE GENOMIC DNA]</scope>
    <source>
        <strain evidence="11 12">ATCC 22073</strain>
    </source>
</reference>
<feature type="compositionally biased region" description="Basic and acidic residues" evidence="9">
    <location>
        <begin position="882"/>
        <end position="901"/>
    </location>
</feature>
<dbReference type="InterPro" id="IPR031127">
    <property type="entry name" value="E3_UB_ligase_RBR"/>
</dbReference>
<feature type="compositionally biased region" description="Low complexity" evidence="9">
    <location>
        <begin position="165"/>
        <end position="178"/>
    </location>
</feature>
<evidence type="ECO:0000256" key="7">
    <source>
        <dbReference type="ARBA" id="ARBA00022786"/>
    </source>
</evidence>
<evidence type="ECO:0000256" key="4">
    <source>
        <dbReference type="ARBA" id="ARBA00022723"/>
    </source>
</evidence>
<dbReference type="PROSITE" id="PS51873">
    <property type="entry name" value="TRIAD"/>
    <property type="match status" value="1"/>
</dbReference>
<comment type="catalytic activity">
    <reaction evidence="1">
        <text>[E2 ubiquitin-conjugating enzyme]-S-ubiquitinyl-L-cysteine + [acceptor protein]-L-lysine = [E2 ubiquitin-conjugating enzyme]-L-cysteine + [acceptor protein]-N(6)-ubiquitinyl-L-lysine.</text>
        <dbReference type="EC" id="2.3.2.31"/>
    </reaction>
</comment>
<feature type="compositionally biased region" description="Low complexity" evidence="9">
    <location>
        <begin position="913"/>
        <end position="937"/>
    </location>
</feature>
<dbReference type="CDD" id="cd20336">
    <property type="entry name" value="Rcat_RBR"/>
    <property type="match status" value="1"/>
</dbReference>
<evidence type="ECO:0000259" key="10">
    <source>
        <dbReference type="PROSITE" id="PS51873"/>
    </source>
</evidence>
<feature type="region of interest" description="Disordered" evidence="9">
    <location>
        <begin position="722"/>
        <end position="963"/>
    </location>
</feature>
<feature type="domain" description="RING-type" evidence="10">
    <location>
        <begin position="485"/>
        <end position="727"/>
    </location>
</feature>
<keyword evidence="6" id="KW-0863">Zinc-finger</keyword>
<dbReference type="InterPro" id="IPR013083">
    <property type="entry name" value="Znf_RING/FYVE/PHD"/>
</dbReference>
<dbReference type="InterPro" id="IPR044066">
    <property type="entry name" value="TRIAD_supradom"/>
</dbReference>
<dbReference type="SMART" id="SM00647">
    <property type="entry name" value="IBR"/>
    <property type="match status" value="2"/>
</dbReference>
<evidence type="ECO:0000313" key="11">
    <source>
        <dbReference type="EMBL" id="KAL2270176.1"/>
    </source>
</evidence>
<dbReference type="InterPro" id="IPR002867">
    <property type="entry name" value="IBR_dom"/>
</dbReference>
<dbReference type="RefSeq" id="XP_070868900.1">
    <property type="nucleotide sequence ID" value="XM_071008622.1"/>
</dbReference>
<evidence type="ECO:0000256" key="8">
    <source>
        <dbReference type="ARBA" id="ARBA00022833"/>
    </source>
</evidence>
<feature type="compositionally biased region" description="Polar residues" evidence="9">
    <location>
        <begin position="938"/>
        <end position="949"/>
    </location>
</feature>
<dbReference type="Proteomes" id="UP001600064">
    <property type="component" value="Unassembled WGS sequence"/>
</dbReference>
<keyword evidence="3" id="KW-0808">Transferase</keyword>
<feature type="region of interest" description="Disordered" evidence="9">
    <location>
        <begin position="978"/>
        <end position="999"/>
    </location>
</feature>
<dbReference type="Pfam" id="PF01485">
    <property type="entry name" value="IBR"/>
    <property type="match status" value="1"/>
</dbReference>
<protein>
    <recommendedName>
        <fullName evidence="2">RBR-type E3 ubiquitin transferase</fullName>
        <ecNumber evidence="2">2.3.2.31</ecNumber>
    </recommendedName>
</protein>
<gene>
    <name evidence="11" type="ORF">VTJ83DRAFT_2360</name>
</gene>
<feature type="region of interest" description="Disordered" evidence="9">
    <location>
        <begin position="1"/>
        <end position="191"/>
    </location>
</feature>
<keyword evidence="5" id="KW-0677">Repeat</keyword>
<dbReference type="GeneID" id="98123266"/>
<keyword evidence="4" id="KW-0479">Metal-binding</keyword>
<organism evidence="11 12">
    <name type="scientific">Remersonia thermophila</name>
    <dbReference type="NCBI Taxonomy" id="72144"/>
    <lineage>
        <taxon>Eukaryota</taxon>
        <taxon>Fungi</taxon>
        <taxon>Dikarya</taxon>
        <taxon>Ascomycota</taxon>
        <taxon>Pezizomycotina</taxon>
        <taxon>Sordariomycetes</taxon>
        <taxon>Sordariomycetidae</taxon>
        <taxon>Sordariales</taxon>
        <taxon>Sordariales incertae sedis</taxon>
        <taxon>Remersonia</taxon>
    </lineage>
</organism>
<keyword evidence="12" id="KW-1185">Reference proteome</keyword>
<dbReference type="CDD" id="cd20335">
    <property type="entry name" value="BRcat_RBR"/>
    <property type="match status" value="1"/>
</dbReference>
<keyword evidence="8" id="KW-0862">Zinc</keyword>
<feature type="compositionally biased region" description="Basic and acidic residues" evidence="9">
    <location>
        <begin position="112"/>
        <end position="147"/>
    </location>
</feature>
<evidence type="ECO:0000256" key="6">
    <source>
        <dbReference type="ARBA" id="ARBA00022771"/>
    </source>
</evidence>
<proteinExistence type="predicted"/>
<name>A0ABR4DIR6_9PEZI</name>
<evidence type="ECO:0000256" key="1">
    <source>
        <dbReference type="ARBA" id="ARBA00001798"/>
    </source>
</evidence>
<evidence type="ECO:0000256" key="3">
    <source>
        <dbReference type="ARBA" id="ARBA00022679"/>
    </source>
</evidence>
<accession>A0ABR4DIR6</accession>
<sequence length="999" mass="112860">MPALLKRLTNTFHASRRQEKDQDRERGASRVRDREPHRARDHDGDQERYRHRDKDRDREHDGDRGRDHDRDRDHKRREPHHESRHAEDRRRDQEQDRKKAEPRPRARLVKRPRGDQDRNLKRHEPEHGPRNEEGPRRDHGQEHRGREAPSIPRPAEDPKPRPPVTTTTTTTTMTATTTIPHHNSLRRSRPTASATLTLKALDPRRLNFILEAPTGRLTIAEIERRFWDEHARRTSHASRTAVLTLYDSYCRQLPRSSSAILRIDHPITTWYQLSVGDQPLRWKFTHRSDRRDRSLEGPFWDHLRQAIDVGETVSDLKKRIARGMGLADANRVNLTVMDGIRRGTLHGNHWTLYHLRATWLCRWLAIDTAPSHGYVILRGFAGAEYVWYSPPSSSPEQAALPPPPTAGFLCEYLAARVLRRVHRWDRTAIAPGPVGVRLWRLRRGGGREEVCGGDAVRWGAAYDFELVDQEVVRVFLQEEAWLQREDRTCRLCFETRRRADMVLWRVARGCAHGRAHGGGGSGHKDDSYDDDDGDDNDDEEDNACCRECMAQHLRITLDSAGWERLRCPMCNAAMGWEDVRACAPRDVFERFDGLLTRAALGGLEDFHYCLGPGCRSGQVQDGAACPRFVCVACRHRHCIRHGVPWHEGETCEEYDERNRERQRAEELSEEVAHVGTMPCPGCNRPVAKDEGCSHIRCICGSEWCYNCGGLWAKDERGVSRCNHRPDCPSRPGAAWPVRTPTPEGETDDELGIPEEAPARPGRRTLWPVPLLPPPLPARRGGGGGGGRSRRNSLDRQRLQPLGVWPDRRPAPEGGSDTEPDAPGEAPTSTRGRAPWQTLGHRDDTDDACGTPDALPVSIRGGPPLRPPPGRGGSIRTNAYMPHAEELHATEEAPKNTHDKPSPLEGRGGVGKITTTTTTTTNHNNNNSNNNKPKNSTSMANATAQKSSDGNEPPAQRHVTWKPDVSLATTALGLRLSSSRRRAQLRAARQQQRSSEHEIA</sequence>
<dbReference type="PANTHER" id="PTHR11685">
    <property type="entry name" value="RBR FAMILY RING FINGER AND IBR DOMAIN-CONTAINING"/>
    <property type="match status" value="1"/>
</dbReference>
<comment type="caution">
    <text evidence="11">The sequence shown here is derived from an EMBL/GenBank/DDBJ whole genome shotgun (WGS) entry which is preliminary data.</text>
</comment>
<dbReference type="Gene3D" id="1.20.120.1750">
    <property type="match status" value="1"/>
</dbReference>
<evidence type="ECO:0000256" key="5">
    <source>
        <dbReference type="ARBA" id="ARBA00022737"/>
    </source>
</evidence>
<feature type="compositionally biased region" description="Basic and acidic residues" evidence="9">
    <location>
        <begin position="16"/>
        <end position="72"/>
    </location>
</feature>
<dbReference type="EC" id="2.3.2.31" evidence="2"/>
<dbReference type="Gene3D" id="3.30.40.10">
    <property type="entry name" value="Zinc/RING finger domain, C3HC4 (zinc finger)"/>
    <property type="match status" value="1"/>
</dbReference>
<feature type="region of interest" description="Disordered" evidence="9">
    <location>
        <begin position="514"/>
        <end position="535"/>
    </location>
</feature>
<dbReference type="EMBL" id="JAZGUE010000002">
    <property type="protein sequence ID" value="KAL2270176.1"/>
    <property type="molecule type" value="Genomic_DNA"/>
</dbReference>